<dbReference type="Proteomes" id="UP001188597">
    <property type="component" value="Unassembled WGS sequence"/>
</dbReference>
<accession>A0AA89BI69</accession>
<evidence type="ECO:0000313" key="2">
    <source>
        <dbReference type="Proteomes" id="UP001188597"/>
    </source>
</evidence>
<proteinExistence type="predicted"/>
<dbReference type="PANTHER" id="PTHR34376">
    <property type="entry name" value="SERINE PROTEASE INHIBITOR, KAZAL-TYPE FAMILY PROTEIN"/>
    <property type="match status" value="1"/>
</dbReference>
<name>A0AA89BI69_9ASTE</name>
<dbReference type="EMBL" id="JAVXUP010000024">
    <property type="protein sequence ID" value="KAK3042028.1"/>
    <property type="molecule type" value="Genomic_DNA"/>
</dbReference>
<comment type="caution">
    <text evidence="1">The sequence shown here is derived from an EMBL/GenBank/DDBJ whole genome shotgun (WGS) entry which is preliminary data.</text>
</comment>
<gene>
    <name evidence="1" type="ORF">RJ639_001730</name>
</gene>
<dbReference type="PANTHER" id="PTHR34376:SF2">
    <property type="entry name" value="SERINE PROTEASE INHIBITOR, KAZAL-TYPE FAMILY PROTEIN"/>
    <property type="match status" value="1"/>
</dbReference>
<protein>
    <recommendedName>
        <fullName evidence="3">Kazal-like domain-containing protein</fullName>
    </recommendedName>
</protein>
<reference evidence="1" key="1">
    <citation type="submission" date="2022-12" db="EMBL/GenBank/DDBJ databases">
        <title>Draft genome assemblies for two species of Escallonia (Escalloniales).</title>
        <authorList>
            <person name="Chanderbali A."/>
            <person name="Dervinis C."/>
            <person name="Anghel I."/>
            <person name="Soltis D."/>
            <person name="Soltis P."/>
            <person name="Zapata F."/>
        </authorList>
    </citation>
    <scope>NUCLEOTIDE SEQUENCE</scope>
    <source>
        <strain evidence="1">UCBG64.0493</strain>
        <tissue evidence="1">Leaf</tissue>
    </source>
</reference>
<organism evidence="1 2">
    <name type="scientific">Escallonia herrerae</name>
    <dbReference type="NCBI Taxonomy" id="1293975"/>
    <lineage>
        <taxon>Eukaryota</taxon>
        <taxon>Viridiplantae</taxon>
        <taxon>Streptophyta</taxon>
        <taxon>Embryophyta</taxon>
        <taxon>Tracheophyta</taxon>
        <taxon>Spermatophyta</taxon>
        <taxon>Magnoliopsida</taxon>
        <taxon>eudicotyledons</taxon>
        <taxon>Gunneridae</taxon>
        <taxon>Pentapetalae</taxon>
        <taxon>asterids</taxon>
        <taxon>campanulids</taxon>
        <taxon>Escalloniales</taxon>
        <taxon>Escalloniaceae</taxon>
        <taxon>Escallonia</taxon>
    </lineage>
</organism>
<sequence length="233" mass="24781">MKNRQQNRLYRGGTAANIKDCILLAGQEKTHVCGDMEAFTPLFFGKDKVSPSYGWPLEDNPMSPFSQILLLAVIIGFSFPPAVRSECNPIQLPSDDTASAVDGGGLCTGKALPGSCPVKCFRADPVCGVDGITYWCGCSEALCAGTRVASLGFCDVGDGGSGPVSGQALLLTSDLGLYDFYVLTEQRVNWDREEASDGPKFVVFGTESHGRPADYQSVKLTDLECNNGNGTVC</sequence>
<dbReference type="AlphaFoldDB" id="A0AA89BI69"/>
<evidence type="ECO:0008006" key="3">
    <source>
        <dbReference type="Google" id="ProtNLM"/>
    </source>
</evidence>
<keyword evidence="2" id="KW-1185">Reference proteome</keyword>
<evidence type="ECO:0000313" key="1">
    <source>
        <dbReference type="EMBL" id="KAK3042028.1"/>
    </source>
</evidence>